<dbReference type="GeneID" id="19955995"/>
<dbReference type="STRING" id="1156394.T0PXG9"/>
<dbReference type="EMBL" id="JH767218">
    <property type="protein sequence ID" value="EQC26936.1"/>
    <property type="molecule type" value="Genomic_DNA"/>
</dbReference>
<dbReference type="VEuPathDB" id="FungiDB:SDRG_15268"/>
<protein>
    <recommendedName>
        <fullName evidence="6">Taspase, threonine aspartase, 1</fullName>
    </recommendedName>
</protein>
<dbReference type="PANTHER" id="PTHR10188:SF8">
    <property type="entry name" value="THREONINE ASPARTASE 1"/>
    <property type="match status" value="1"/>
</dbReference>
<feature type="region of interest" description="Disordered" evidence="3">
    <location>
        <begin position="286"/>
        <end position="310"/>
    </location>
</feature>
<proteinExistence type="predicted"/>
<dbReference type="Pfam" id="PF01112">
    <property type="entry name" value="Asparaginase_2"/>
    <property type="match status" value="1"/>
</dbReference>
<dbReference type="InterPro" id="IPR037464">
    <property type="entry name" value="Taspase1"/>
</dbReference>
<evidence type="ECO:0000256" key="3">
    <source>
        <dbReference type="SAM" id="MobiDB-lite"/>
    </source>
</evidence>
<organism evidence="4 5">
    <name type="scientific">Saprolegnia diclina (strain VS20)</name>
    <dbReference type="NCBI Taxonomy" id="1156394"/>
    <lineage>
        <taxon>Eukaryota</taxon>
        <taxon>Sar</taxon>
        <taxon>Stramenopiles</taxon>
        <taxon>Oomycota</taxon>
        <taxon>Saprolegniomycetes</taxon>
        <taxon>Saprolegniales</taxon>
        <taxon>Saprolegniaceae</taxon>
        <taxon>Saprolegnia</taxon>
    </lineage>
</organism>
<reference evidence="4 5" key="1">
    <citation type="submission" date="2012-04" db="EMBL/GenBank/DDBJ databases">
        <title>The Genome Sequence of Saprolegnia declina VS20.</title>
        <authorList>
            <consortium name="The Broad Institute Genome Sequencing Platform"/>
            <person name="Russ C."/>
            <person name="Nusbaum C."/>
            <person name="Tyler B."/>
            <person name="van West P."/>
            <person name="Dieguez-Uribeondo J."/>
            <person name="de Bruijn I."/>
            <person name="Tripathy S."/>
            <person name="Jiang R."/>
            <person name="Young S.K."/>
            <person name="Zeng Q."/>
            <person name="Gargeya S."/>
            <person name="Fitzgerald M."/>
            <person name="Haas B."/>
            <person name="Abouelleil A."/>
            <person name="Alvarado L."/>
            <person name="Arachchi H.M."/>
            <person name="Berlin A."/>
            <person name="Chapman S.B."/>
            <person name="Goldberg J."/>
            <person name="Griggs A."/>
            <person name="Gujja S."/>
            <person name="Hansen M."/>
            <person name="Howarth C."/>
            <person name="Imamovic A."/>
            <person name="Larimer J."/>
            <person name="McCowen C."/>
            <person name="Montmayeur A."/>
            <person name="Murphy C."/>
            <person name="Neiman D."/>
            <person name="Pearson M."/>
            <person name="Priest M."/>
            <person name="Roberts A."/>
            <person name="Saif S."/>
            <person name="Shea T."/>
            <person name="Sisk P."/>
            <person name="Sykes S."/>
            <person name="Wortman J."/>
            <person name="Nusbaum C."/>
            <person name="Birren B."/>
        </authorList>
    </citation>
    <scope>NUCLEOTIDE SEQUENCE [LARGE SCALE GENOMIC DNA]</scope>
    <source>
        <strain evidence="4 5">VS20</strain>
    </source>
</reference>
<dbReference type="InParanoid" id="T0PXG9"/>
<accession>T0PXG9</accession>
<dbReference type="InterPro" id="IPR029055">
    <property type="entry name" value="Ntn_hydrolases_N"/>
</dbReference>
<dbReference type="Gene3D" id="3.60.20.30">
    <property type="entry name" value="(Glycosyl)asparaginase"/>
    <property type="match status" value="1"/>
</dbReference>
<gene>
    <name evidence="4" type="ORF">SDRG_15268</name>
</gene>
<evidence type="ECO:0000256" key="2">
    <source>
        <dbReference type="PIRSR" id="PIRSR600246-3"/>
    </source>
</evidence>
<dbReference type="InterPro" id="IPR000246">
    <property type="entry name" value="Peptidase_T2"/>
</dbReference>
<dbReference type="SUPFAM" id="SSF56235">
    <property type="entry name" value="N-terminal nucleophile aminohydrolases (Ntn hydrolases)"/>
    <property type="match status" value="1"/>
</dbReference>
<evidence type="ECO:0000313" key="4">
    <source>
        <dbReference type="EMBL" id="EQC26936.1"/>
    </source>
</evidence>
<name>T0PXG9_SAPDV</name>
<dbReference type="GO" id="GO:0004298">
    <property type="term" value="F:threonine-type endopeptidase activity"/>
    <property type="evidence" value="ECO:0007669"/>
    <property type="project" value="InterPro"/>
</dbReference>
<dbReference type="GO" id="GO:0051604">
    <property type="term" value="P:protein maturation"/>
    <property type="evidence" value="ECO:0007669"/>
    <property type="project" value="TreeGrafter"/>
</dbReference>
<dbReference type="Proteomes" id="UP000030762">
    <property type="component" value="Unassembled WGS sequence"/>
</dbReference>
<dbReference type="GO" id="GO:0005737">
    <property type="term" value="C:cytoplasm"/>
    <property type="evidence" value="ECO:0007669"/>
    <property type="project" value="TreeGrafter"/>
</dbReference>
<dbReference type="PANTHER" id="PTHR10188">
    <property type="entry name" value="L-ASPARAGINASE"/>
    <property type="match status" value="1"/>
</dbReference>
<sequence>MWAVAVHIGAGRHAADAASTALAEASMRDALELAGCLLRDGASATVAATAAVRVLEDAACTNAGSNGPCVNLTETGVIETDASIVDGHSGGIGCVGAVHGVRNPIELAAALLRGADTSRDDGRTPPMVLVGAGAVEKARALDVEFVDYATTPIDATALRKHALMQSHSLDTVGAVVVDVHGHMAAAASSAGIALKAPGRVGPAGCPRMGCVAWNATQSPNGYAWAATGRGEEIMRTGLLQQLEGRFRRKTALDAATIDHNLTRAFNDAAALNHDVGVEGGVLGLLRAPSTSHGSSRKRRREEASSSKSKVAARLPATHVVAAFTTPSMGLGVYCSDDSAPRAQIVRSMEKDVLVVHVLPCNEQDQAALARRPTLQCVQSTDMTKNS</sequence>
<feature type="site" description="Cleavage; by autolysis" evidence="2">
    <location>
        <begin position="170"/>
        <end position="171"/>
    </location>
</feature>
<evidence type="ECO:0000256" key="1">
    <source>
        <dbReference type="PIRSR" id="PIRSR600246-1"/>
    </source>
</evidence>
<evidence type="ECO:0008006" key="6">
    <source>
        <dbReference type="Google" id="ProtNLM"/>
    </source>
</evidence>
<dbReference type="CDD" id="cd04514">
    <property type="entry name" value="Taspase1_like"/>
    <property type="match status" value="1"/>
</dbReference>
<feature type="active site" description="Nucleophile" evidence="1">
    <location>
        <position position="171"/>
    </location>
</feature>
<dbReference type="RefSeq" id="XP_008619657.1">
    <property type="nucleotide sequence ID" value="XM_008621435.1"/>
</dbReference>
<dbReference type="AlphaFoldDB" id="T0PXG9"/>
<evidence type="ECO:0000313" key="5">
    <source>
        <dbReference type="Proteomes" id="UP000030762"/>
    </source>
</evidence>
<dbReference type="OrthoDB" id="77601at2759"/>
<keyword evidence="5" id="KW-1185">Reference proteome</keyword>
<dbReference type="eggNOG" id="KOG1592">
    <property type="taxonomic scope" value="Eukaryota"/>
</dbReference>